<sequence length="481" mass="51346">MPSPPSSPTVSASKMDPEVMEHANTSQPWRAEAPVPQRTYETSRRRDGLINKDQRPNASLQRMCPNSIAGTASLFHSRPRHERRLTRGTDVHQTIGDTQDIERLDSLNSGQSHRANLTAAIRDFGSHDLERNKPGGKKKKTPIYASVFNVGTKRKSGEPPDDGQHRARPPAPTRLANPGATESRRDNSSKRCPHKGGRAVSSTTRTRRPLSVSTLKAAVAPATAFAPPTALPAAPPTAPPVAPPVDTQATPAQTVPVATASSTAKPTNDIKTGILLDFDAPLELSPSKAYDEDLRGLDFQMPDPKPPKRTPRQVYTIEELKRLEPKPEATKPKSQKPVTQPPVVSTGGLPKTRAPSSVPSGSIFMPKSSKPTVSGSELAKPQPVKSGTQMPSDPKSNISIHAAPQRDASNPSAPKAPCLKPNAPAWEPPKPAASKPNTATSETCKYSPPEGRRTLSLIGDHLLPGRGGKKATGLEGSIYAS</sequence>
<feature type="compositionally biased region" description="Basic and acidic residues" evidence="1">
    <location>
        <begin position="41"/>
        <end position="55"/>
    </location>
</feature>
<feature type="compositionally biased region" description="Basic and acidic residues" evidence="1">
    <location>
        <begin position="155"/>
        <end position="165"/>
    </location>
</feature>
<evidence type="ECO:0000313" key="2">
    <source>
        <dbReference type="EMBL" id="GFF16574.1"/>
    </source>
</evidence>
<accession>A0A5M3Z1Y4</accession>
<dbReference type="OrthoDB" id="5372553at2759"/>
<feature type="compositionally biased region" description="Low complexity" evidence="1">
    <location>
        <begin position="244"/>
        <end position="260"/>
    </location>
</feature>
<feature type="compositionally biased region" description="Polar residues" evidence="1">
    <location>
        <begin position="435"/>
        <end position="444"/>
    </location>
</feature>
<gene>
    <name evidence="2" type="ORF">ATEIFO6365_0005076600</name>
</gene>
<name>A0A5M3Z1Y4_ASPTE</name>
<dbReference type="EMBL" id="BLJY01000005">
    <property type="protein sequence ID" value="GFF16574.1"/>
    <property type="molecule type" value="Genomic_DNA"/>
</dbReference>
<feature type="compositionally biased region" description="Pro residues" evidence="1">
    <location>
        <begin position="230"/>
        <end position="243"/>
    </location>
</feature>
<feature type="compositionally biased region" description="Polar residues" evidence="1">
    <location>
        <begin position="385"/>
        <end position="399"/>
    </location>
</feature>
<feature type="region of interest" description="Disordered" evidence="1">
    <location>
        <begin position="230"/>
        <end position="267"/>
    </location>
</feature>
<evidence type="ECO:0000256" key="1">
    <source>
        <dbReference type="SAM" id="MobiDB-lite"/>
    </source>
</evidence>
<dbReference type="AlphaFoldDB" id="A0A5M3Z1Y4"/>
<dbReference type="Proteomes" id="UP000452235">
    <property type="component" value="Unassembled WGS sequence"/>
</dbReference>
<protein>
    <submittedName>
        <fullName evidence="2">Uncharacterized protein</fullName>
    </submittedName>
</protein>
<comment type="caution">
    <text evidence="2">The sequence shown here is derived from an EMBL/GenBank/DDBJ whole genome shotgun (WGS) entry which is preliminary data.</text>
</comment>
<keyword evidence="3" id="KW-1185">Reference proteome</keyword>
<feature type="compositionally biased region" description="Basic and acidic residues" evidence="1">
    <location>
        <begin position="318"/>
        <end position="331"/>
    </location>
</feature>
<feature type="region of interest" description="Disordered" evidence="1">
    <location>
        <begin position="296"/>
        <end position="481"/>
    </location>
</feature>
<feature type="region of interest" description="Disordered" evidence="1">
    <location>
        <begin position="1"/>
        <end position="91"/>
    </location>
</feature>
<feature type="region of interest" description="Disordered" evidence="1">
    <location>
        <begin position="149"/>
        <end position="214"/>
    </location>
</feature>
<evidence type="ECO:0000313" key="3">
    <source>
        <dbReference type="Proteomes" id="UP000452235"/>
    </source>
</evidence>
<reference evidence="2 3" key="1">
    <citation type="submission" date="2020-01" db="EMBL/GenBank/DDBJ databases">
        <title>Aspergillus terreus IFO 6365 whole genome shotgun sequence.</title>
        <authorList>
            <person name="Kanamasa S."/>
            <person name="Takahashi H."/>
        </authorList>
    </citation>
    <scope>NUCLEOTIDE SEQUENCE [LARGE SCALE GENOMIC DNA]</scope>
    <source>
        <strain evidence="2 3">IFO 6365</strain>
    </source>
</reference>
<dbReference type="VEuPathDB" id="FungiDB:ATEG_05535"/>
<organism evidence="2 3">
    <name type="scientific">Aspergillus terreus</name>
    <dbReference type="NCBI Taxonomy" id="33178"/>
    <lineage>
        <taxon>Eukaryota</taxon>
        <taxon>Fungi</taxon>
        <taxon>Dikarya</taxon>
        <taxon>Ascomycota</taxon>
        <taxon>Pezizomycotina</taxon>
        <taxon>Eurotiomycetes</taxon>
        <taxon>Eurotiomycetidae</taxon>
        <taxon>Eurotiales</taxon>
        <taxon>Aspergillaceae</taxon>
        <taxon>Aspergillus</taxon>
        <taxon>Aspergillus subgen. Circumdati</taxon>
    </lineage>
</organism>
<proteinExistence type="predicted"/>